<dbReference type="CDD" id="cd16449">
    <property type="entry name" value="RING-HC"/>
    <property type="match status" value="1"/>
</dbReference>
<reference evidence="8" key="1">
    <citation type="journal article" date="2021" name="Genome Biol. Evol.">
        <title>A High-Quality Reference Genome for a Parasitic Bivalve with Doubly Uniparental Inheritance (Bivalvia: Unionida).</title>
        <authorList>
            <person name="Smith C.H."/>
        </authorList>
    </citation>
    <scope>NUCLEOTIDE SEQUENCE</scope>
    <source>
        <strain evidence="8">CHS0354</strain>
    </source>
</reference>
<dbReference type="SUPFAM" id="SSF57850">
    <property type="entry name" value="RING/U-box"/>
    <property type="match status" value="1"/>
</dbReference>
<dbReference type="GO" id="GO:0003697">
    <property type="term" value="F:single-stranded DNA binding"/>
    <property type="evidence" value="ECO:0007669"/>
    <property type="project" value="InterPro"/>
</dbReference>
<evidence type="ECO:0000256" key="1">
    <source>
        <dbReference type="ARBA" id="ARBA00022723"/>
    </source>
</evidence>
<dbReference type="InterPro" id="IPR039577">
    <property type="entry name" value="Rad18"/>
</dbReference>
<dbReference type="InterPro" id="IPR017907">
    <property type="entry name" value="Znf_RING_CS"/>
</dbReference>
<feature type="region of interest" description="Disordered" evidence="6">
    <location>
        <begin position="1"/>
        <end position="86"/>
    </location>
</feature>
<dbReference type="GO" id="GO:0061630">
    <property type="term" value="F:ubiquitin protein ligase activity"/>
    <property type="evidence" value="ECO:0007669"/>
    <property type="project" value="InterPro"/>
</dbReference>
<evidence type="ECO:0000259" key="7">
    <source>
        <dbReference type="PROSITE" id="PS50089"/>
    </source>
</evidence>
<feature type="compositionally biased region" description="Polar residues" evidence="6">
    <location>
        <begin position="181"/>
        <end position="193"/>
    </location>
</feature>
<comment type="caution">
    <text evidence="8">The sequence shown here is derived from an EMBL/GenBank/DDBJ whole genome shotgun (WGS) entry which is preliminary data.</text>
</comment>
<feature type="region of interest" description="Disordered" evidence="6">
    <location>
        <begin position="175"/>
        <end position="224"/>
    </location>
</feature>
<evidence type="ECO:0000256" key="6">
    <source>
        <dbReference type="SAM" id="MobiDB-lite"/>
    </source>
</evidence>
<reference evidence="8" key="3">
    <citation type="submission" date="2023-05" db="EMBL/GenBank/DDBJ databases">
        <authorList>
            <person name="Smith C.H."/>
        </authorList>
    </citation>
    <scope>NUCLEOTIDE SEQUENCE</scope>
    <source>
        <strain evidence="8">CHS0354</strain>
        <tissue evidence="8">Mantle</tissue>
    </source>
</reference>
<evidence type="ECO:0000256" key="4">
    <source>
        <dbReference type="PROSITE-ProRule" id="PRU00175"/>
    </source>
</evidence>
<dbReference type="PROSITE" id="PS00518">
    <property type="entry name" value="ZF_RING_1"/>
    <property type="match status" value="1"/>
</dbReference>
<gene>
    <name evidence="8" type="ORF">CHS0354_038740</name>
</gene>
<dbReference type="PROSITE" id="PS50089">
    <property type="entry name" value="ZF_RING_2"/>
    <property type="match status" value="1"/>
</dbReference>
<dbReference type="Proteomes" id="UP001195483">
    <property type="component" value="Unassembled WGS sequence"/>
</dbReference>
<dbReference type="SMART" id="SM00184">
    <property type="entry name" value="RING"/>
    <property type="match status" value="1"/>
</dbReference>
<dbReference type="GO" id="GO:0008270">
    <property type="term" value="F:zinc ion binding"/>
    <property type="evidence" value="ECO:0007669"/>
    <property type="project" value="UniProtKB-KW"/>
</dbReference>
<evidence type="ECO:0000256" key="5">
    <source>
        <dbReference type="SAM" id="Coils"/>
    </source>
</evidence>
<keyword evidence="5" id="KW-0175">Coiled coil</keyword>
<evidence type="ECO:0000313" key="9">
    <source>
        <dbReference type="Proteomes" id="UP001195483"/>
    </source>
</evidence>
<reference evidence="8" key="2">
    <citation type="journal article" date="2021" name="Genome Biol. Evol.">
        <title>Developing a high-quality reference genome for a parasitic bivalve with doubly uniparental inheritance (Bivalvia: Unionida).</title>
        <authorList>
            <person name="Smith C.H."/>
        </authorList>
    </citation>
    <scope>NUCLEOTIDE SEQUENCE</scope>
    <source>
        <strain evidence="8">CHS0354</strain>
        <tissue evidence="8">Mantle</tissue>
    </source>
</reference>
<keyword evidence="3" id="KW-0862">Zinc</keyword>
<evidence type="ECO:0000256" key="3">
    <source>
        <dbReference type="ARBA" id="ARBA00022833"/>
    </source>
</evidence>
<proteinExistence type="predicted"/>
<protein>
    <recommendedName>
        <fullName evidence="7">RING-type domain-containing protein</fullName>
    </recommendedName>
</protein>
<organism evidence="8 9">
    <name type="scientific">Potamilus streckersoni</name>
    <dbReference type="NCBI Taxonomy" id="2493646"/>
    <lineage>
        <taxon>Eukaryota</taxon>
        <taxon>Metazoa</taxon>
        <taxon>Spiralia</taxon>
        <taxon>Lophotrochozoa</taxon>
        <taxon>Mollusca</taxon>
        <taxon>Bivalvia</taxon>
        <taxon>Autobranchia</taxon>
        <taxon>Heteroconchia</taxon>
        <taxon>Palaeoheterodonta</taxon>
        <taxon>Unionida</taxon>
        <taxon>Unionoidea</taxon>
        <taxon>Unionidae</taxon>
        <taxon>Ambleminae</taxon>
        <taxon>Lampsilini</taxon>
        <taxon>Potamilus</taxon>
    </lineage>
</organism>
<keyword evidence="1" id="KW-0479">Metal-binding</keyword>
<keyword evidence="2 4" id="KW-0863">Zinc-finger</keyword>
<accession>A0AAE0W105</accession>
<evidence type="ECO:0000256" key="2">
    <source>
        <dbReference type="ARBA" id="ARBA00022771"/>
    </source>
</evidence>
<name>A0AAE0W105_9BIVA</name>
<feature type="domain" description="RING-type" evidence="7">
    <location>
        <begin position="250"/>
        <end position="288"/>
    </location>
</feature>
<keyword evidence="9" id="KW-1185">Reference proteome</keyword>
<feature type="compositionally biased region" description="Polar residues" evidence="6">
    <location>
        <begin position="68"/>
        <end position="81"/>
    </location>
</feature>
<dbReference type="PANTHER" id="PTHR14134">
    <property type="entry name" value="E3 UBIQUITIN-PROTEIN LIGASE RAD18"/>
    <property type="match status" value="1"/>
</dbReference>
<evidence type="ECO:0000313" key="8">
    <source>
        <dbReference type="EMBL" id="KAK3596340.1"/>
    </source>
</evidence>
<feature type="compositionally biased region" description="Basic and acidic residues" evidence="6">
    <location>
        <begin position="1"/>
        <end position="52"/>
    </location>
</feature>
<dbReference type="InterPro" id="IPR001841">
    <property type="entry name" value="Znf_RING"/>
</dbReference>
<dbReference type="EMBL" id="JAEAOA010002252">
    <property type="protein sequence ID" value="KAK3596340.1"/>
    <property type="molecule type" value="Genomic_DNA"/>
</dbReference>
<feature type="region of interest" description="Disordered" evidence="6">
    <location>
        <begin position="312"/>
        <end position="337"/>
    </location>
</feature>
<dbReference type="PANTHER" id="PTHR14134:SF3">
    <property type="entry name" value="RING-CH-TYPE DOMAIN-CONTAINING PROTEIN"/>
    <property type="match status" value="1"/>
</dbReference>
<dbReference type="AlphaFoldDB" id="A0AAE0W105"/>
<dbReference type="GO" id="GO:0006301">
    <property type="term" value="P:DNA damage tolerance"/>
    <property type="evidence" value="ECO:0007669"/>
    <property type="project" value="InterPro"/>
</dbReference>
<dbReference type="GO" id="GO:0006513">
    <property type="term" value="P:protein monoubiquitination"/>
    <property type="evidence" value="ECO:0007669"/>
    <property type="project" value="InterPro"/>
</dbReference>
<feature type="coiled-coil region" evidence="5">
    <location>
        <begin position="349"/>
        <end position="453"/>
    </location>
</feature>
<dbReference type="Gene3D" id="3.30.40.10">
    <property type="entry name" value="Zinc/RING finger domain, C3HC4 (zinc finger)"/>
    <property type="match status" value="1"/>
</dbReference>
<dbReference type="InterPro" id="IPR013083">
    <property type="entry name" value="Znf_RING/FYVE/PHD"/>
</dbReference>
<sequence length="457" mass="52492">MSQNKKSDRAKRQELAQKVNEVKKRQENWLKQRAAEIKKSEGGATGKKDHQNEISLDPKYNSRPYDRTQYSSNVEIRTRNSPPLPRDKFQNWLKARQNSEVNDKNVNENGQDVNVLRISSARVPEFATPDPNWEEEMRAEELMAASEAKLMSPQNFDAVANGIISRVKRELQMTENKENRGSTLNGSRNQVAGRSNHGMAKVSPTGHRIEDDQNGMSQELGPSGALLFKDPVQRKENSDVQTEILSSHYCPACQQLMNLSKHAPSILIPCGHTLCSSCAKQSRFCPFCGSHIKSHTTNIMLQHIIEEYHNRGENSDGIRDRKHQSQNGRQGTFTRDIAQRDQIKYKEDLQNLATRQEILQEEIESLTKNIHKLSLQLKTEQQQALRIKQEERNVENQIQQLEEKLAILREHRKEYETKCAQIENQFTSEQNKLDMTKSTLKSLKEEVEKIKILVDAD</sequence>